<dbReference type="AlphaFoldDB" id="A0A151K1K4"/>
<dbReference type="SUPFAM" id="SSF54060">
    <property type="entry name" value="His-Me finger endonucleases"/>
    <property type="match status" value="1"/>
</dbReference>
<dbReference type="InterPro" id="IPR044925">
    <property type="entry name" value="His-Me_finger_sf"/>
</dbReference>
<dbReference type="STRING" id="520822.A0A151K1K4"/>
<sequence length="467" mass="54651">MKNHERVERELLKQCGLIAILVECFGVVINSNHIELRRFLEDAGNVAIERVRDAVERHDSVKMNIMFNGEFATKDKRANKSIITKNSEIYRCTDVKKAVINMHSMDNAWSVVAALYPVRSIYIENEQILLLRLTDDKKEKHVNLLYLQDLLSEDDSGSNSATITTGNVPFIVYRDLECILRKTESDKKDASSYAYQQHEVFSIGYYIQCATHYRITSYRRATRCHICEKPFASDDMRICDHYHLTSRYRGPAYSNCNLNYKNSFYIPIVFHNLSGAYIDDEYIDCVEKLQNTRLPPRKLFFSSLIGDTVSEYLKTVLLLADIFENFRNSYVTSYIMLIEHGIRGSLRQCSGRYAQANNKYMRSFDPSKSFYLMYLFYYVNNLYEWKLITKSSLIYHIKCDDVYKNMKFDTSDYPADNVYDMSLANKKGKKNTKKAKDVKNNVARTITFDYTWYLNEEIEMTRCQSCI</sequence>
<dbReference type="PANTHER" id="PTHR31511:SF12">
    <property type="entry name" value="RHO TERMINATION FACTOR N-TERMINAL DOMAIN-CONTAINING PROTEIN"/>
    <property type="match status" value="1"/>
</dbReference>
<dbReference type="Proteomes" id="UP000078540">
    <property type="component" value="Unassembled WGS sequence"/>
</dbReference>
<proteinExistence type="predicted"/>
<comment type="caution">
    <text evidence="1">The sequence shown here is derived from an EMBL/GenBank/DDBJ whole genome shotgun (WGS) entry which is preliminary data.</text>
</comment>
<evidence type="ECO:0008006" key="3">
    <source>
        <dbReference type="Google" id="ProtNLM"/>
    </source>
</evidence>
<reference evidence="1 2" key="1">
    <citation type="submission" date="2015-09" db="EMBL/GenBank/DDBJ databases">
        <title>Atta colombica WGS genome.</title>
        <authorList>
            <person name="Nygaard S."/>
            <person name="Hu H."/>
            <person name="Boomsma J."/>
            <person name="Zhang G."/>
        </authorList>
    </citation>
    <scope>NUCLEOTIDE SEQUENCE [LARGE SCALE GENOMIC DNA]</scope>
    <source>
        <strain evidence="1">Treedump-2</strain>
        <tissue evidence="1">Whole body</tissue>
    </source>
</reference>
<gene>
    <name evidence="1" type="ORF">ALC53_00029</name>
</gene>
<dbReference type="PANTHER" id="PTHR31511">
    <property type="entry name" value="PROTEIN CBG23764"/>
    <property type="match status" value="1"/>
</dbReference>
<dbReference type="EMBL" id="LKEW01001089">
    <property type="protein sequence ID" value="KYN45471.1"/>
    <property type="molecule type" value="Genomic_DNA"/>
</dbReference>
<name>A0A151K1K4_9HYME</name>
<keyword evidence="2" id="KW-1185">Reference proteome</keyword>
<organism evidence="1 2">
    <name type="scientific">Atta colombica</name>
    <dbReference type="NCBI Taxonomy" id="520822"/>
    <lineage>
        <taxon>Eukaryota</taxon>
        <taxon>Metazoa</taxon>
        <taxon>Ecdysozoa</taxon>
        <taxon>Arthropoda</taxon>
        <taxon>Hexapoda</taxon>
        <taxon>Insecta</taxon>
        <taxon>Pterygota</taxon>
        <taxon>Neoptera</taxon>
        <taxon>Endopterygota</taxon>
        <taxon>Hymenoptera</taxon>
        <taxon>Apocrita</taxon>
        <taxon>Aculeata</taxon>
        <taxon>Formicoidea</taxon>
        <taxon>Formicidae</taxon>
        <taxon>Myrmicinae</taxon>
        <taxon>Atta</taxon>
    </lineage>
</organism>
<accession>A0A151K1K4</accession>
<protein>
    <recommendedName>
        <fullName evidence="3">DNA-directed DNA polymerase</fullName>
    </recommendedName>
</protein>
<evidence type="ECO:0000313" key="1">
    <source>
        <dbReference type="EMBL" id="KYN45471.1"/>
    </source>
</evidence>
<evidence type="ECO:0000313" key="2">
    <source>
        <dbReference type="Proteomes" id="UP000078540"/>
    </source>
</evidence>